<organism evidence="2 3">
    <name type="scientific">Puccinia coronata f. sp. avenae</name>
    <dbReference type="NCBI Taxonomy" id="200324"/>
    <lineage>
        <taxon>Eukaryota</taxon>
        <taxon>Fungi</taxon>
        <taxon>Dikarya</taxon>
        <taxon>Basidiomycota</taxon>
        <taxon>Pucciniomycotina</taxon>
        <taxon>Pucciniomycetes</taxon>
        <taxon>Pucciniales</taxon>
        <taxon>Pucciniaceae</taxon>
        <taxon>Puccinia</taxon>
    </lineage>
</organism>
<dbReference type="EMBL" id="PGCI01000888">
    <property type="protein sequence ID" value="PLW12362.1"/>
    <property type="molecule type" value="Genomic_DNA"/>
</dbReference>
<evidence type="ECO:0000313" key="1">
    <source>
        <dbReference type="EMBL" id="PLW12362.1"/>
    </source>
</evidence>
<dbReference type="EMBL" id="PGCI01000006">
    <property type="protein sequence ID" value="PLW51222.1"/>
    <property type="molecule type" value="Genomic_DNA"/>
</dbReference>
<dbReference type="Proteomes" id="UP000235392">
    <property type="component" value="Unassembled WGS sequence"/>
</dbReference>
<proteinExistence type="predicted"/>
<evidence type="ECO:0000313" key="2">
    <source>
        <dbReference type="EMBL" id="PLW51222.1"/>
    </source>
</evidence>
<gene>
    <name evidence="2" type="ORF">PCASD_00965</name>
    <name evidence="1" type="ORF">PCASD_22825</name>
</gene>
<name>A0A2N5VMJ6_9BASI</name>
<reference evidence="2 3" key="1">
    <citation type="submission" date="2017-11" db="EMBL/GenBank/DDBJ databases">
        <title>De novo assembly and phasing of dikaryotic genomes from two isolates of Puccinia coronata f. sp. avenae, the causal agent of oat crown rust.</title>
        <authorList>
            <person name="Miller M.E."/>
            <person name="Zhang Y."/>
            <person name="Omidvar V."/>
            <person name="Sperschneider J."/>
            <person name="Schwessinger B."/>
            <person name="Raley C."/>
            <person name="Palmer J.M."/>
            <person name="Garnica D."/>
            <person name="Upadhyaya N."/>
            <person name="Rathjen J."/>
            <person name="Taylor J.M."/>
            <person name="Park R.F."/>
            <person name="Dodds P.N."/>
            <person name="Hirsch C.D."/>
            <person name="Kianian S.F."/>
            <person name="Figueroa M."/>
        </authorList>
    </citation>
    <scope>NUCLEOTIDE SEQUENCE [LARGE SCALE GENOMIC DNA]</scope>
    <source>
        <strain evidence="2">12SD80</strain>
    </source>
</reference>
<evidence type="ECO:0000313" key="3">
    <source>
        <dbReference type="Proteomes" id="UP000235392"/>
    </source>
</evidence>
<sequence>MPALPELSGVPEVGQLLRVAGRADLAQLIGQTLLLDWDVPAPSPTQACSLVNNKLNLTQDFHQTPPSPHHTSTTPVAVKIEAEIEAAYASINNTLFEEYPAPEASGNQELPQRRSQA</sequence>
<comment type="caution">
    <text evidence="2">The sequence shown here is derived from an EMBL/GenBank/DDBJ whole genome shotgun (WGS) entry which is preliminary data.</text>
</comment>
<protein>
    <submittedName>
        <fullName evidence="2">Uncharacterized protein</fullName>
    </submittedName>
</protein>
<accession>A0A2N5VMJ6</accession>
<dbReference type="AlphaFoldDB" id="A0A2N5VMJ6"/>